<organism evidence="11">
    <name type="scientific">hydrothermal vent metagenome</name>
    <dbReference type="NCBI Taxonomy" id="652676"/>
    <lineage>
        <taxon>unclassified sequences</taxon>
        <taxon>metagenomes</taxon>
        <taxon>ecological metagenomes</taxon>
    </lineage>
</organism>
<keyword evidence="2" id="KW-0444">Lipid biosynthesis</keyword>
<keyword evidence="11" id="KW-0012">Acyltransferase</keyword>
<dbReference type="GO" id="GO:0008654">
    <property type="term" value="P:phospholipid biosynthetic process"/>
    <property type="evidence" value="ECO:0007669"/>
    <property type="project" value="UniProtKB-KW"/>
</dbReference>
<evidence type="ECO:0000256" key="2">
    <source>
        <dbReference type="ARBA" id="ARBA00022516"/>
    </source>
</evidence>
<name>A0A3B0WD05_9ZZZZ</name>
<evidence type="ECO:0000256" key="7">
    <source>
        <dbReference type="ARBA" id="ARBA00023136"/>
    </source>
</evidence>
<dbReference type="EMBL" id="UOFF01000046">
    <property type="protein sequence ID" value="VAW53868.1"/>
    <property type="molecule type" value="Genomic_DNA"/>
</dbReference>
<keyword evidence="4 10" id="KW-0812">Transmembrane</keyword>
<dbReference type="GO" id="GO:0043772">
    <property type="term" value="F:acyl-phosphate glycerol-3-phosphate acyltransferase activity"/>
    <property type="evidence" value="ECO:0007669"/>
    <property type="project" value="InterPro"/>
</dbReference>
<feature type="transmembrane region" description="Helical" evidence="10">
    <location>
        <begin position="159"/>
        <end position="182"/>
    </location>
</feature>
<keyword evidence="8" id="KW-0594">Phospholipid biosynthesis</keyword>
<dbReference type="PANTHER" id="PTHR30309:SF0">
    <property type="entry name" value="GLYCEROL-3-PHOSPHATE ACYLTRANSFERASE-RELATED"/>
    <property type="match status" value="1"/>
</dbReference>
<feature type="transmembrane region" description="Helical" evidence="10">
    <location>
        <begin position="6"/>
        <end position="30"/>
    </location>
</feature>
<evidence type="ECO:0000313" key="11">
    <source>
        <dbReference type="EMBL" id="VAW53868.1"/>
    </source>
</evidence>
<keyword evidence="9" id="KW-1208">Phospholipid metabolism</keyword>
<dbReference type="Pfam" id="PF02660">
    <property type="entry name" value="G3P_acyltransf"/>
    <property type="match status" value="1"/>
</dbReference>
<dbReference type="HAMAP" id="MF_01043">
    <property type="entry name" value="PlsY"/>
    <property type="match status" value="1"/>
</dbReference>
<gene>
    <name evidence="11" type="ORF">MNBD_GAMMA07-1960</name>
</gene>
<evidence type="ECO:0000256" key="4">
    <source>
        <dbReference type="ARBA" id="ARBA00022692"/>
    </source>
</evidence>
<dbReference type="GO" id="GO:0005886">
    <property type="term" value="C:plasma membrane"/>
    <property type="evidence" value="ECO:0007669"/>
    <property type="project" value="InterPro"/>
</dbReference>
<accession>A0A3B0WD05</accession>
<feature type="transmembrane region" description="Helical" evidence="10">
    <location>
        <begin position="88"/>
        <end position="108"/>
    </location>
</feature>
<dbReference type="NCBIfam" id="TIGR00023">
    <property type="entry name" value="glycerol-3-phosphate 1-O-acyltransferase PlsY"/>
    <property type="match status" value="1"/>
</dbReference>
<proteinExistence type="inferred from homology"/>
<dbReference type="SMART" id="SM01207">
    <property type="entry name" value="G3P_acyltransf"/>
    <property type="match status" value="1"/>
</dbReference>
<protein>
    <submittedName>
        <fullName evidence="11">Acyl-phosphate:glycerol-3-phosphate O-acyltransferase PlsY</fullName>
    </submittedName>
</protein>
<keyword evidence="5 10" id="KW-1133">Transmembrane helix</keyword>
<dbReference type="PANTHER" id="PTHR30309">
    <property type="entry name" value="INNER MEMBRANE PROTEIN YGIH"/>
    <property type="match status" value="1"/>
</dbReference>
<reference evidence="11" key="1">
    <citation type="submission" date="2018-06" db="EMBL/GenBank/DDBJ databases">
        <authorList>
            <person name="Zhirakovskaya E."/>
        </authorList>
    </citation>
    <scope>NUCLEOTIDE SEQUENCE</scope>
</reference>
<feature type="transmembrane region" description="Helical" evidence="10">
    <location>
        <begin position="115"/>
        <end position="139"/>
    </location>
</feature>
<evidence type="ECO:0000256" key="3">
    <source>
        <dbReference type="ARBA" id="ARBA00022679"/>
    </source>
</evidence>
<evidence type="ECO:0000256" key="6">
    <source>
        <dbReference type="ARBA" id="ARBA00023098"/>
    </source>
</evidence>
<sequence>MDLLQQPIILMFSFALLGYLLGSVSTAIITCKLMGLPDPRTMGSNNPGATNVLRSGSKKAAALTLLGDMLKGLMPVLIARLADMPNEVLAATGLAAFLGHLFPLYYGFKGGKGVATILGVLMGTHWALGLSTISVWLFMAMAFRYSSLSALVAASASPVFAWFITQSSTITASVLLMATLLFTRHSKNIKNLLSGKEDKIGSKKK</sequence>
<evidence type="ECO:0000256" key="8">
    <source>
        <dbReference type="ARBA" id="ARBA00023209"/>
    </source>
</evidence>
<dbReference type="AlphaFoldDB" id="A0A3B0WD05"/>
<keyword evidence="3 11" id="KW-0808">Transferase</keyword>
<evidence type="ECO:0000256" key="1">
    <source>
        <dbReference type="ARBA" id="ARBA00022475"/>
    </source>
</evidence>
<keyword evidence="6" id="KW-0443">Lipid metabolism</keyword>
<keyword evidence="7 10" id="KW-0472">Membrane</keyword>
<evidence type="ECO:0000256" key="5">
    <source>
        <dbReference type="ARBA" id="ARBA00022989"/>
    </source>
</evidence>
<dbReference type="InterPro" id="IPR003811">
    <property type="entry name" value="G3P_acylTferase_PlsY"/>
</dbReference>
<evidence type="ECO:0000256" key="10">
    <source>
        <dbReference type="SAM" id="Phobius"/>
    </source>
</evidence>
<keyword evidence="1" id="KW-1003">Cell membrane</keyword>
<evidence type="ECO:0000256" key="9">
    <source>
        <dbReference type="ARBA" id="ARBA00023264"/>
    </source>
</evidence>